<keyword evidence="3" id="KW-1185">Reference proteome</keyword>
<proteinExistence type="predicted"/>
<dbReference type="PANTHER" id="PTHR30535">
    <property type="entry name" value="VITAMIN B12-BINDING PROTEIN"/>
    <property type="match status" value="1"/>
</dbReference>
<reference evidence="2 3" key="1">
    <citation type="submission" date="2021-03" db="EMBL/GenBank/DDBJ databases">
        <title>Gelidibacter sp. nov., isolated from costal sediment.</title>
        <authorList>
            <person name="Lun K.-Y."/>
        </authorList>
    </citation>
    <scope>NUCLEOTIDE SEQUENCE [LARGE SCALE GENOMIC DNA]</scope>
    <source>
        <strain evidence="2 3">DF109</strain>
    </source>
</reference>
<dbReference type="Pfam" id="PF01497">
    <property type="entry name" value="Peripla_BP_2"/>
    <property type="match status" value="1"/>
</dbReference>
<gene>
    <name evidence="2" type="ORF">J4051_11395</name>
</gene>
<comment type="caution">
    <text evidence="2">The sequence shown here is derived from an EMBL/GenBank/DDBJ whole genome shotgun (WGS) entry which is preliminary data.</text>
</comment>
<protein>
    <submittedName>
        <fullName evidence="2">ABC transporter substrate-binding protein</fullName>
    </submittedName>
</protein>
<dbReference type="InterPro" id="IPR050902">
    <property type="entry name" value="ABC_Transporter_SBP"/>
</dbReference>
<dbReference type="SUPFAM" id="SSF53807">
    <property type="entry name" value="Helical backbone' metal receptor"/>
    <property type="match status" value="1"/>
</dbReference>
<accession>A0ABS3ST49</accession>
<evidence type="ECO:0000313" key="3">
    <source>
        <dbReference type="Proteomes" id="UP000681315"/>
    </source>
</evidence>
<feature type="domain" description="Fe/B12 periplasmic-binding" evidence="1">
    <location>
        <begin position="96"/>
        <end position="368"/>
    </location>
</feature>
<organism evidence="2 3">
    <name type="scientific">Gelidibacter pelagius</name>
    <dbReference type="NCBI Taxonomy" id="2819985"/>
    <lineage>
        <taxon>Bacteria</taxon>
        <taxon>Pseudomonadati</taxon>
        <taxon>Bacteroidota</taxon>
        <taxon>Flavobacteriia</taxon>
        <taxon>Flavobacteriales</taxon>
        <taxon>Flavobacteriaceae</taxon>
        <taxon>Gelidibacter</taxon>
    </lineage>
</organism>
<dbReference type="Proteomes" id="UP000681315">
    <property type="component" value="Unassembled WGS sequence"/>
</dbReference>
<dbReference type="PROSITE" id="PS50983">
    <property type="entry name" value="FE_B12_PBP"/>
    <property type="match status" value="1"/>
</dbReference>
<dbReference type="RefSeq" id="WP_208234000.1">
    <property type="nucleotide sequence ID" value="NZ_JAGEVG010000012.1"/>
</dbReference>
<name>A0ABS3ST49_9FLAO</name>
<dbReference type="PANTHER" id="PTHR30535:SF34">
    <property type="entry name" value="MOLYBDATE-BINDING PROTEIN MOLA"/>
    <property type="match status" value="1"/>
</dbReference>
<evidence type="ECO:0000313" key="2">
    <source>
        <dbReference type="EMBL" id="MBO3098876.1"/>
    </source>
</evidence>
<dbReference type="EMBL" id="JAGEVG010000012">
    <property type="protein sequence ID" value="MBO3098876.1"/>
    <property type="molecule type" value="Genomic_DNA"/>
</dbReference>
<evidence type="ECO:0000259" key="1">
    <source>
        <dbReference type="PROSITE" id="PS50983"/>
    </source>
</evidence>
<dbReference type="Gene3D" id="3.40.50.1980">
    <property type="entry name" value="Nitrogenase molybdenum iron protein domain"/>
    <property type="match status" value="2"/>
</dbReference>
<sequence>MKKISLLLLFLILVNCKEDKGLPVKHQASNKENPSLSYAEGFSVENYQDFKVLEIKNPWPKSDKTYRYALVNKEVAPKITLNKDEFDAILITPIEKIVVTSTTHIPALELLNVENTLIGFPDTNYVSSEKTRALIDEGLVRELGKNESINTEVLLELRPELVIGFGIDGNNKAFDNIQKAGIPVIFNGDWVETSPLAKAEWIKFFGVLYDKEKEADSIFKNIEADYLEAKKIAQNVTQSPTVLSGAMYKDIWYLPSGTSSEAILLKDANANYLWSDTTDKGSLSLNFEVVFDKAKEAEIWISPSYYSSLEAIEKASPHYTKFKAFQNKAVYSFVNTTGKTGGVTYFEMGMARPDLVLKDLIKITHPELLNDYEPHFFERLK</sequence>
<dbReference type="InterPro" id="IPR002491">
    <property type="entry name" value="ABC_transptr_periplasmic_BD"/>
</dbReference>